<dbReference type="InterPro" id="IPR012093">
    <property type="entry name" value="Pirin"/>
</dbReference>
<dbReference type="PANTHER" id="PTHR43212:SF3">
    <property type="entry name" value="QUERCETIN 2,3-DIOXYGENASE"/>
    <property type="match status" value="1"/>
</dbReference>
<evidence type="ECO:0000256" key="2">
    <source>
        <dbReference type="RuleBase" id="RU003457"/>
    </source>
</evidence>
<dbReference type="InterPro" id="IPR014710">
    <property type="entry name" value="RmlC-like_jellyroll"/>
</dbReference>
<dbReference type="Pfam" id="PF02678">
    <property type="entry name" value="Pirin"/>
    <property type="match status" value="1"/>
</dbReference>
<dbReference type="Pfam" id="PF17954">
    <property type="entry name" value="Pirin_C_2"/>
    <property type="match status" value="1"/>
</dbReference>
<dbReference type="PIRSF" id="PIRSF006232">
    <property type="entry name" value="Pirin"/>
    <property type="match status" value="1"/>
</dbReference>
<evidence type="ECO:0000313" key="5">
    <source>
        <dbReference type="EMBL" id="GAA3556504.1"/>
    </source>
</evidence>
<sequence length="244" mass="25748">MQGVEVRRSGDRFLTVAPARPDAAEGWAVTHHSFSFGEHYDPDNVGFRSLVALNDETVRAGEGYPEHLHRDVEIVTWVLSGALEHADDAYADEDVVTLVPGFVQLLSAGAGVRHAEGASADAPVHFVQTWVRPDEPGGPPRWSSGGVADESLASGWALAASGSDAEALVYLRSRGTSLWVTRLAPGVGRPLPEAPAAYALVARGAVEVEGVGRLDEGDALKITTPAPLAVTAVEPAELLVWTFA</sequence>
<evidence type="ECO:0000259" key="3">
    <source>
        <dbReference type="Pfam" id="PF02678"/>
    </source>
</evidence>
<dbReference type="InterPro" id="IPR003829">
    <property type="entry name" value="Pirin_N_dom"/>
</dbReference>
<gene>
    <name evidence="5" type="ORF">GCM10022197_09610</name>
</gene>
<comment type="similarity">
    <text evidence="1 2">Belongs to the pirin family.</text>
</comment>
<organism evidence="5 6">
    <name type="scientific">Microlunatus spumicola</name>
    <dbReference type="NCBI Taxonomy" id="81499"/>
    <lineage>
        <taxon>Bacteria</taxon>
        <taxon>Bacillati</taxon>
        <taxon>Actinomycetota</taxon>
        <taxon>Actinomycetes</taxon>
        <taxon>Propionibacteriales</taxon>
        <taxon>Propionibacteriaceae</taxon>
        <taxon>Microlunatus</taxon>
    </lineage>
</organism>
<feature type="domain" description="Quercetin 2,3-dioxygenase C-terminal cupin" evidence="4">
    <location>
        <begin position="190"/>
        <end position="240"/>
    </location>
</feature>
<dbReference type="Proteomes" id="UP001500767">
    <property type="component" value="Unassembled WGS sequence"/>
</dbReference>
<keyword evidence="6" id="KW-1185">Reference proteome</keyword>
<dbReference type="InterPro" id="IPR011051">
    <property type="entry name" value="RmlC_Cupin_sf"/>
</dbReference>
<dbReference type="PANTHER" id="PTHR43212">
    <property type="entry name" value="QUERCETIN 2,3-DIOXYGENASE"/>
    <property type="match status" value="1"/>
</dbReference>
<dbReference type="InterPro" id="IPR041602">
    <property type="entry name" value="Quercetinase_C"/>
</dbReference>
<evidence type="ECO:0000313" key="6">
    <source>
        <dbReference type="Proteomes" id="UP001500767"/>
    </source>
</evidence>
<dbReference type="Gene3D" id="2.60.120.10">
    <property type="entry name" value="Jelly Rolls"/>
    <property type="match status" value="2"/>
</dbReference>
<protein>
    <submittedName>
        <fullName evidence="5">Pirin family protein</fullName>
    </submittedName>
</protein>
<proteinExistence type="inferred from homology"/>
<feature type="domain" description="Pirin N-terminal" evidence="3">
    <location>
        <begin position="25"/>
        <end position="131"/>
    </location>
</feature>
<comment type="caution">
    <text evidence="5">The sequence shown here is derived from an EMBL/GenBank/DDBJ whole genome shotgun (WGS) entry which is preliminary data.</text>
</comment>
<evidence type="ECO:0000256" key="1">
    <source>
        <dbReference type="ARBA" id="ARBA00008416"/>
    </source>
</evidence>
<dbReference type="EMBL" id="BAAAYR010000001">
    <property type="protein sequence ID" value="GAA3556504.1"/>
    <property type="molecule type" value="Genomic_DNA"/>
</dbReference>
<accession>A0ABP6WVV7</accession>
<name>A0ABP6WVV7_9ACTN</name>
<reference evidence="6" key="1">
    <citation type="journal article" date="2019" name="Int. J. Syst. Evol. Microbiol.">
        <title>The Global Catalogue of Microorganisms (GCM) 10K type strain sequencing project: providing services to taxonomists for standard genome sequencing and annotation.</title>
        <authorList>
            <consortium name="The Broad Institute Genomics Platform"/>
            <consortium name="The Broad Institute Genome Sequencing Center for Infectious Disease"/>
            <person name="Wu L."/>
            <person name="Ma J."/>
        </authorList>
    </citation>
    <scope>NUCLEOTIDE SEQUENCE [LARGE SCALE GENOMIC DNA]</scope>
    <source>
        <strain evidence="6">JCM 16540</strain>
    </source>
</reference>
<dbReference type="SUPFAM" id="SSF51182">
    <property type="entry name" value="RmlC-like cupins"/>
    <property type="match status" value="1"/>
</dbReference>
<evidence type="ECO:0000259" key="4">
    <source>
        <dbReference type="Pfam" id="PF17954"/>
    </source>
</evidence>
<dbReference type="RefSeq" id="WP_204911993.1">
    <property type="nucleotide sequence ID" value="NZ_BAAAYR010000001.1"/>
</dbReference>